<reference evidence="2" key="2">
    <citation type="submission" date="2015-01" db="EMBL/GenBank/DDBJ databases">
        <title>Evolutionary Origins and Diversification of the Mycorrhizal Mutualists.</title>
        <authorList>
            <consortium name="DOE Joint Genome Institute"/>
            <consortium name="Mycorrhizal Genomics Consortium"/>
            <person name="Kohler A."/>
            <person name="Kuo A."/>
            <person name="Nagy L.G."/>
            <person name="Floudas D."/>
            <person name="Copeland A."/>
            <person name="Barry K.W."/>
            <person name="Cichocki N."/>
            <person name="Veneault-Fourrey C."/>
            <person name="LaButti K."/>
            <person name="Lindquist E.A."/>
            <person name="Lipzen A."/>
            <person name="Lundell T."/>
            <person name="Morin E."/>
            <person name="Murat C."/>
            <person name="Riley R."/>
            <person name="Ohm R."/>
            <person name="Sun H."/>
            <person name="Tunlid A."/>
            <person name="Henrissat B."/>
            <person name="Grigoriev I.V."/>
            <person name="Hibbett D.S."/>
            <person name="Martin F."/>
        </authorList>
    </citation>
    <scope>NUCLEOTIDE SEQUENCE [LARGE SCALE GENOMIC DNA]</scope>
    <source>
        <strain evidence="2">F 1598</strain>
    </source>
</reference>
<feature type="non-terminal residue" evidence="1">
    <location>
        <position position="108"/>
    </location>
</feature>
<name>A0A0C3CKC3_PILCF</name>
<dbReference type="InParanoid" id="A0A0C3CKC3"/>
<dbReference type="Proteomes" id="UP000054166">
    <property type="component" value="Unassembled WGS sequence"/>
</dbReference>
<gene>
    <name evidence="1" type="ORF">PILCRDRAFT_811829</name>
</gene>
<dbReference type="HOGENOM" id="CLU_2203304_0_0_1"/>
<sequence length="108" mass="12484">MDTDMACKGPRHLWSLVRHPRKNEATVIFVVLNRAKAGYVDWVASTDAEGKDAMYIQISGGGKPEWEWRIAESVEKRICEELELTEEPVRFRPDNWFPPSSPRIGRDR</sequence>
<proteinExistence type="predicted"/>
<keyword evidence="2" id="KW-1185">Reference proteome</keyword>
<protein>
    <submittedName>
        <fullName evidence="1">Uncharacterized protein</fullName>
    </submittedName>
</protein>
<dbReference type="AlphaFoldDB" id="A0A0C3CKC3"/>
<accession>A0A0C3CKC3</accession>
<dbReference type="EMBL" id="KN832973">
    <property type="protein sequence ID" value="KIM90107.1"/>
    <property type="molecule type" value="Genomic_DNA"/>
</dbReference>
<reference evidence="1 2" key="1">
    <citation type="submission" date="2014-04" db="EMBL/GenBank/DDBJ databases">
        <authorList>
            <consortium name="DOE Joint Genome Institute"/>
            <person name="Kuo A."/>
            <person name="Tarkka M."/>
            <person name="Buscot F."/>
            <person name="Kohler A."/>
            <person name="Nagy L.G."/>
            <person name="Floudas D."/>
            <person name="Copeland A."/>
            <person name="Barry K.W."/>
            <person name="Cichocki N."/>
            <person name="Veneault-Fourrey C."/>
            <person name="LaButti K."/>
            <person name="Lindquist E.A."/>
            <person name="Lipzen A."/>
            <person name="Lundell T."/>
            <person name="Morin E."/>
            <person name="Murat C."/>
            <person name="Sun H."/>
            <person name="Tunlid A."/>
            <person name="Henrissat B."/>
            <person name="Grigoriev I.V."/>
            <person name="Hibbett D.S."/>
            <person name="Martin F."/>
            <person name="Nordberg H.P."/>
            <person name="Cantor M.N."/>
            <person name="Hua S.X."/>
        </authorList>
    </citation>
    <scope>NUCLEOTIDE SEQUENCE [LARGE SCALE GENOMIC DNA]</scope>
    <source>
        <strain evidence="1 2">F 1598</strain>
    </source>
</reference>
<evidence type="ECO:0000313" key="1">
    <source>
        <dbReference type="EMBL" id="KIM90107.1"/>
    </source>
</evidence>
<organism evidence="1 2">
    <name type="scientific">Piloderma croceum (strain F 1598)</name>
    <dbReference type="NCBI Taxonomy" id="765440"/>
    <lineage>
        <taxon>Eukaryota</taxon>
        <taxon>Fungi</taxon>
        <taxon>Dikarya</taxon>
        <taxon>Basidiomycota</taxon>
        <taxon>Agaricomycotina</taxon>
        <taxon>Agaricomycetes</taxon>
        <taxon>Agaricomycetidae</taxon>
        <taxon>Atheliales</taxon>
        <taxon>Atheliaceae</taxon>
        <taxon>Piloderma</taxon>
    </lineage>
</organism>
<evidence type="ECO:0000313" key="2">
    <source>
        <dbReference type="Proteomes" id="UP000054166"/>
    </source>
</evidence>